<accession>M2Z9M8</accession>
<evidence type="ECO:0000256" key="4">
    <source>
        <dbReference type="ARBA" id="ARBA00023136"/>
    </source>
</evidence>
<dbReference type="PANTHER" id="PTHR23502:SF50">
    <property type="entry name" value="TRANSPORTER, PUTATIVE (AFU_ORTHOLOGUE AFUA_5G00430)-RELATED"/>
    <property type="match status" value="1"/>
</dbReference>
<dbReference type="GO" id="GO:0022857">
    <property type="term" value="F:transmembrane transporter activity"/>
    <property type="evidence" value="ECO:0007669"/>
    <property type="project" value="TreeGrafter"/>
</dbReference>
<feature type="transmembrane region" description="Helical" evidence="5">
    <location>
        <begin position="233"/>
        <end position="253"/>
    </location>
</feature>
<evidence type="ECO:0008006" key="8">
    <source>
        <dbReference type="Google" id="ProtNLM"/>
    </source>
</evidence>
<evidence type="ECO:0000256" key="1">
    <source>
        <dbReference type="ARBA" id="ARBA00004141"/>
    </source>
</evidence>
<dbReference type="GO" id="GO:0005886">
    <property type="term" value="C:plasma membrane"/>
    <property type="evidence" value="ECO:0007669"/>
    <property type="project" value="TreeGrafter"/>
</dbReference>
<keyword evidence="4 5" id="KW-0472">Membrane</keyword>
<dbReference type="AlphaFoldDB" id="M2Z9M8"/>
<keyword evidence="3 5" id="KW-1133">Transmembrane helix</keyword>
<dbReference type="EMBL" id="KB446556">
    <property type="protein sequence ID" value="EME86560.1"/>
    <property type="molecule type" value="Genomic_DNA"/>
</dbReference>
<dbReference type="SUPFAM" id="SSF103473">
    <property type="entry name" value="MFS general substrate transporter"/>
    <property type="match status" value="1"/>
</dbReference>
<dbReference type="HOGENOM" id="CLU_1047896_0_0_1"/>
<dbReference type="RefSeq" id="XP_007922888.1">
    <property type="nucleotide sequence ID" value="XM_007924697.1"/>
</dbReference>
<evidence type="ECO:0000256" key="2">
    <source>
        <dbReference type="ARBA" id="ARBA00022692"/>
    </source>
</evidence>
<feature type="non-terminal residue" evidence="6">
    <location>
        <position position="1"/>
    </location>
</feature>
<dbReference type="InterPro" id="IPR036259">
    <property type="entry name" value="MFS_trans_sf"/>
</dbReference>
<name>M2Z9M8_PSEFD</name>
<dbReference type="eggNOG" id="KOG0255">
    <property type="taxonomic scope" value="Eukaryota"/>
</dbReference>
<comment type="subcellular location">
    <subcellularLocation>
        <location evidence="1">Membrane</location>
        <topology evidence="1">Multi-pass membrane protein</topology>
    </subcellularLocation>
</comment>
<keyword evidence="7" id="KW-1185">Reference proteome</keyword>
<dbReference type="OrthoDB" id="5215911at2759"/>
<dbReference type="KEGG" id="pfj:MYCFIDRAFT_83626"/>
<organism evidence="6 7">
    <name type="scientific">Pseudocercospora fijiensis (strain CIRAD86)</name>
    <name type="common">Black leaf streak disease fungus</name>
    <name type="synonym">Mycosphaerella fijiensis</name>
    <dbReference type="NCBI Taxonomy" id="383855"/>
    <lineage>
        <taxon>Eukaryota</taxon>
        <taxon>Fungi</taxon>
        <taxon>Dikarya</taxon>
        <taxon>Ascomycota</taxon>
        <taxon>Pezizomycotina</taxon>
        <taxon>Dothideomycetes</taxon>
        <taxon>Dothideomycetidae</taxon>
        <taxon>Mycosphaerellales</taxon>
        <taxon>Mycosphaerellaceae</taxon>
        <taxon>Pseudocercospora</taxon>
    </lineage>
</organism>
<evidence type="ECO:0000256" key="3">
    <source>
        <dbReference type="ARBA" id="ARBA00022989"/>
    </source>
</evidence>
<feature type="transmembrane region" description="Helical" evidence="5">
    <location>
        <begin position="203"/>
        <end position="227"/>
    </location>
</feature>
<dbReference type="VEuPathDB" id="FungiDB:MYCFIDRAFT_83626"/>
<evidence type="ECO:0000256" key="5">
    <source>
        <dbReference type="SAM" id="Phobius"/>
    </source>
</evidence>
<keyword evidence="2 5" id="KW-0812">Transmembrane</keyword>
<reference evidence="6 7" key="1">
    <citation type="journal article" date="2012" name="PLoS Pathog.">
        <title>Diverse lifestyles and strategies of plant pathogenesis encoded in the genomes of eighteen Dothideomycetes fungi.</title>
        <authorList>
            <person name="Ohm R.A."/>
            <person name="Feau N."/>
            <person name="Henrissat B."/>
            <person name="Schoch C.L."/>
            <person name="Horwitz B.A."/>
            <person name="Barry K.W."/>
            <person name="Condon B.J."/>
            <person name="Copeland A.C."/>
            <person name="Dhillon B."/>
            <person name="Glaser F."/>
            <person name="Hesse C.N."/>
            <person name="Kosti I."/>
            <person name="LaButti K."/>
            <person name="Lindquist E.A."/>
            <person name="Lucas S."/>
            <person name="Salamov A.A."/>
            <person name="Bradshaw R.E."/>
            <person name="Ciuffetti L."/>
            <person name="Hamelin R.C."/>
            <person name="Kema G.H.J."/>
            <person name="Lawrence C."/>
            <person name="Scott J.A."/>
            <person name="Spatafora J.W."/>
            <person name="Turgeon B.G."/>
            <person name="de Wit P.J.G.M."/>
            <person name="Zhong S."/>
            <person name="Goodwin S.B."/>
            <person name="Grigoriev I.V."/>
        </authorList>
    </citation>
    <scope>NUCLEOTIDE SEQUENCE [LARGE SCALE GENOMIC DNA]</scope>
    <source>
        <strain evidence="6 7">CIRAD86</strain>
    </source>
</reference>
<gene>
    <name evidence="6" type="ORF">MYCFIDRAFT_83626</name>
</gene>
<evidence type="ECO:0000313" key="7">
    <source>
        <dbReference type="Proteomes" id="UP000016932"/>
    </source>
</evidence>
<dbReference type="Proteomes" id="UP000016932">
    <property type="component" value="Unassembled WGS sequence"/>
</dbReference>
<feature type="transmembrane region" description="Helical" evidence="5">
    <location>
        <begin position="25"/>
        <end position="44"/>
    </location>
</feature>
<dbReference type="PANTHER" id="PTHR23502">
    <property type="entry name" value="MAJOR FACILITATOR SUPERFAMILY"/>
    <property type="match status" value="1"/>
</dbReference>
<evidence type="ECO:0000313" key="6">
    <source>
        <dbReference type="EMBL" id="EME86560.1"/>
    </source>
</evidence>
<feature type="transmembrane region" description="Helical" evidence="5">
    <location>
        <begin position="170"/>
        <end position="191"/>
    </location>
</feature>
<sequence>MMVFAFINATSPTWGPLGDELGFSSEWWCAIFFALQLVMFVLGFEETKFTHVETQEGRQGSVTTVPAVSGHIHGDYKQKAAEPPIEADEKLESRSDRNMSVVHINPNIPRKTYLQKLSLTTTSPGSCANNGIYGPEVRFYTFVPFIPFQLAGAWWFGYALNNGWDWSQVAVAYGLCNFGSAPLQSLALTYMLDAYGEILGDALTALTFVRNTFSTIFVFAMPAWIAGVGMTNAFNTIGAIGVVILSFAIYFIWKGKHLRVKCAKVY</sequence>
<protein>
    <recommendedName>
        <fullName evidence="8">Major facilitator superfamily (MFS) profile domain-containing protein</fullName>
    </recommendedName>
</protein>
<proteinExistence type="predicted"/>
<feature type="transmembrane region" description="Helical" evidence="5">
    <location>
        <begin position="139"/>
        <end position="158"/>
    </location>
</feature>
<dbReference type="GeneID" id="19342083"/>